<dbReference type="EMBL" id="CP009246">
    <property type="protein sequence ID" value="APT87553.1"/>
    <property type="molecule type" value="Genomic_DNA"/>
</dbReference>
<evidence type="ECO:0000256" key="1">
    <source>
        <dbReference type="ARBA" id="ARBA00002190"/>
    </source>
</evidence>
<accession>A0A1L7CJG5</accession>
<dbReference type="GO" id="GO:0004803">
    <property type="term" value="F:transposase activity"/>
    <property type="evidence" value="ECO:0007669"/>
    <property type="project" value="InterPro"/>
</dbReference>
<dbReference type="KEGG" id="cfc:CFLV_06445"/>
<sequence length="396" mass="44769">MLKNRPLCPVCAGEMKKNGTTSKGTTRWRCKSPHCGASTIKQRHDLVHAAAFRTFHAHATGTLSLSQAASAQGCSRWTLQRRFTTFWLIDVPNTPDPNRIHDQIFIDGTYTSAGCLLIASTIDNVLCWHWATSETTKAYTALLSQLAPPLCVVLDGGQGALSTIKKLWPNTKIQRCLIHAQRVVRRHVTTRPRTQAGKAILALARGLTHIHTLEQAAQWAATLHQFGQVYRTFLNEKTILPPERNPTGTKTEYTHQSVRRAYFSLRNLYRKNWLFSYLTPPDNALEPHRWAATTNSLEGGINSQLKFIARAHRGRGGEHQRKMLEWWLHAKTPLPDDPIEIARQHNWGKDQLAKVHILTHNENQANHETGRPALYDNAIPNEYNHNLGIRKGWPGT</sequence>
<dbReference type="KEGG" id="cfc:CFLV_03325"/>
<dbReference type="GO" id="GO:0006313">
    <property type="term" value="P:DNA transposition"/>
    <property type="evidence" value="ECO:0007669"/>
    <property type="project" value="InterPro"/>
</dbReference>
<evidence type="ECO:0000256" key="4">
    <source>
        <dbReference type="ARBA" id="ARBA00023125"/>
    </source>
</evidence>
<dbReference type="KEGG" id="cfc:CFLV_01520"/>
<dbReference type="RefSeq" id="WP_075729478.1">
    <property type="nucleotide sequence ID" value="NZ_CP009246.1"/>
</dbReference>
<dbReference type="KEGG" id="cfc:CFLV_11370"/>
<evidence type="ECO:0000313" key="6">
    <source>
        <dbReference type="EMBL" id="APT85958.1"/>
    </source>
</evidence>
<evidence type="ECO:0000313" key="11">
    <source>
        <dbReference type="EMBL" id="APT86353.1"/>
    </source>
</evidence>
<proteinExistence type="inferred from homology"/>
<reference evidence="8 17" key="1">
    <citation type="submission" date="2014-08" db="EMBL/GenBank/DDBJ databases">
        <title>Complete genome sequence of Corynebacterium flavescens OJ8(T)(=DSM 20296(T)), isolated from cheese.</title>
        <authorList>
            <person name="Ruckert C."/>
            <person name="Albersmeier A."/>
            <person name="Winkler A."/>
            <person name="Kalinowski J."/>
        </authorList>
    </citation>
    <scope>NUCLEOTIDE SEQUENCE [LARGE SCALE GENOMIC DNA]</scope>
    <source>
        <strain evidence="8 17">OJ8</strain>
    </source>
</reference>
<dbReference type="EMBL" id="CP009246">
    <property type="protein sequence ID" value="APT86001.1"/>
    <property type="molecule type" value="Genomic_DNA"/>
</dbReference>
<dbReference type="KEGG" id="cfc:CFLV_05810"/>
<dbReference type="EMBL" id="CP009246">
    <property type="protein sequence ID" value="APT85970.1"/>
    <property type="molecule type" value="Genomic_DNA"/>
</dbReference>
<evidence type="ECO:0000313" key="16">
    <source>
        <dbReference type="EMBL" id="APT87689.1"/>
    </source>
</evidence>
<keyword evidence="3" id="KW-0815">Transposition</keyword>
<evidence type="ECO:0000313" key="10">
    <source>
        <dbReference type="EMBL" id="APT86316.1"/>
    </source>
</evidence>
<dbReference type="AlphaFoldDB" id="A0A1L7CJG5"/>
<comment type="function">
    <text evidence="1">Required for the transposition of the insertion element.</text>
</comment>
<dbReference type="EMBL" id="CP009246">
    <property type="protein sequence ID" value="APT85958.1"/>
    <property type="molecule type" value="Genomic_DNA"/>
</dbReference>
<protein>
    <submittedName>
        <fullName evidence="8">Transposase</fullName>
    </submittedName>
</protein>
<dbReference type="KEGG" id="cfc:CFLV_03535"/>
<dbReference type="NCBIfam" id="NF033544">
    <property type="entry name" value="transpos_IS1249"/>
    <property type="match status" value="1"/>
</dbReference>
<dbReference type="InterPro" id="IPR001207">
    <property type="entry name" value="Transposase_mutator"/>
</dbReference>
<dbReference type="EMBL" id="CP009246">
    <property type="protein sequence ID" value="APT87272.1"/>
    <property type="molecule type" value="Genomic_DNA"/>
</dbReference>
<evidence type="ECO:0000313" key="12">
    <source>
        <dbReference type="EMBL" id="APT86749.1"/>
    </source>
</evidence>
<dbReference type="EMBL" id="CP009246">
    <property type="protein sequence ID" value="APT86316.1"/>
    <property type="molecule type" value="Genomic_DNA"/>
</dbReference>
<dbReference type="Proteomes" id="UP000185479">
    <property type="component" value="Chromosome"/>
</dbReference>
<dbReference type="EMBL" id="CP009246">
    <property type="protein sequence ID" value="APT86353.1"/>
    <property type="molecule type" value="Genomic_DNA"/>
</dbReference>
<evidence type="ECO:0000313" key="15">
    <source>
        <dbReference type="EMBL" id="APT87553.1"/>
    </source>
</evidence>
<dbReference type="KEGG" id="cfc:CFLV_01250"/>
<evidence type="ECO:0000313" key="8">
    <source>
        <dbReference type="EMBL" id="APT86001.1"/>
    </source>
</evidence>
<dbReference type="Pfam" id="PF00872">
    <property type="entry name" value="Transposase_mut"/>
    <property type="match status" value="1"/>
</dbReference>
<dbReference type="KEGG" id="cfc:CFLV_08750"/>
<dbReference type="KEGG" id="cfc:CFLV_10565"/>
<evidence type="ECO:0000313" key="7">
    <source>
        <dbReference type="EMBL" id="APT85970.1"/>
    </source>
</evidence>
<dbReference type="EMBL" id="CP009246">
    <property type="protein sequence ID" value="APT87689.1"/>
    <property type="molecule type" value="Genomic_DNA"/>
</dbReference>
<evidence type="ECO:0000313" key="14">
    <source>
        <dbReference type="EMBL" id="APT87272.1"/>
    </source>
</evidence>
<organism evidence="8 17">
    <name type="scientific">Corynebacterium flavescens</name>
    <dbReference type="NCBI Taxonomy" id="28028"/>
    <lineage>
        <taxon>Bacteria</taxon>
        <taxon>Bacillati</taxon>
        <taxon>Actinomycetota</taxon>
        <taxon>Actinomycetes</taxon>
        <taxon>Mycobacteriales</taxon>
        <taxon>Corynebacteriaceae</taxon>
        <taxon>Corynebacterium</taxon>
    </lineage>
</organism>
<gene>
    <name evidence="6" type="ORF">CFLV_01250</name>
    <name evidence="7" type="ORF">CFLV_01345</name>
    <name evidence="8" type="ORF">CFLV_01520</name>
    <name evidence="9" type="ORF">CFLV_01965</name>
    <name evidence="10" type="ORF">CFLV_03325</name>
    <name evidence="11" type="ORF">CFLV_03535</name>
    <name evidence="12" type="ORF">CFLV_05810</name>
    <name evidence="13" type="ORF">CFLV_06445</name>
    <name evidence="14" type="ORF">CFLV_08750</name>
    <name evidence="15" type="ORF">CFLV_10565</name>
    <name evidence="16" type="ORF">CFLV_11370</name>
</gene>
<evidence type="ECO:0000313" key="13">
    <source>
        <dbReference type="EMBL" id="APT86862.1"/>
    </source>
</evidence>
<dbReference type="GeneID" id="82881277"/>
<dbReference type="EMBL" id="CP009246">
    <property type="protein sequence ID" value="APT86749.1"/>
    <property type="molecule type" value="Genomic_DNA"/>
</dbReference>
<keyword evidence="17" id="KW-1185">Reference proteome</keyword>
<evidence type="ECO:0000313" key="9">
    <source>
        <dbReference type="EMBL" id="APT86079.1"/>
    </source>
</evidence>
<evidence type="ECO:0000256" key="3">
    <source>
        <dbReference type="ARBA" id="ARBA00022578"/>
    </source>
</evidence>
<dbReference type="KEGG" id="cfc:CFLV_01345"/>
<evidence type="ECO:0000313" key="17">
    <source>
        <dbReference type="Proteomes" id="UP000185479"/>
    </source>
</evidence>
<comment type="similarity">
    <text evidence="2">Belongs to the transposase mutator family.</text>
</comment>
<keyword evidence="5" id="KW-0233">DNA recombination</keyword>
<dbReference type="InterPro" id="IPR048004">
    <property type="entry name" value="IS1249_transpos"/>
</dbReference>
<dbReference type="EMBL" id="CP009246">
    <property type="protein sequence ID" value="APT86862.1"/>
    <property type="molecule type" value="Genomic_DNA"/>
</dbReference>
<name>A0A1L7CJG5_CORFL</name>
<keyword evidence="4" id="KW-0238">DNA-binding</keyword>
<evidence type="ECO:0000256" key="2">
    <source>
        <dbReference type="ARBA" id="ARBA00010961"/>
    </source>
</evidence>
<evidence type="ECO:0000256" key="5">
    <source>
        <dbReference type="ARBA" id="ARBA00023172"/>
    </source>
</evidence>
<dbReference type="EMBL" id="CP009246">
    <property type="protein sequence ID" value="APT86079.1"/>
    <property type="molecule type" value="Genomic_DNA"/>
</dbReference>
<dbReference type="KEGG" id="cfc:CFLV_01965"/>
<dbReference type="GO" id="GO:0003677">
    <property type="term" value="F:DNA binding"/>
    <property type="evidence" value="ECO:0007669"/>
    <property type="project" value="UniProtKB-KW"/>
</dbReference>